<evidence type="ECO:0000313" key="2">
    <source>
        <dbReference type="EMBL" id="RLW07043.1"/>
    </source>
</evidence>
<accession>A0A3L8SRJ0</accession>
<gene>
    <name evidence="2" type="ORF">DV515_00004227</name>
</gene>
<comment type="caution">
    <text evidence="2">The sequence shown here is derived from an EMBL/GenBank/DDBJ whole genome shotgun (WGS) entry which is preliminary data.</text>
</comment>
<protein>
    <submittedName>
        <fullName evidence="2">Uncharacterized protein</fullName>
    </submittedName>
</protein>
<evidence type="ECO:0000256" key="1">
    <source>
        <dbReference type="SAM" id="MobiDB-lite"/>
    </source>
</evidence>
<sequence>MTRQRLWNRIQQDVGQEDDEGAGEQHPQHDGGHELRGCRGRRSHPDGSADSRRNGLDFKSVVAAKENMYASARDFKGKVLINLTEVYLYEMTALFPRSRSVADTARTNSPSFAAATWTLAEYCALAHSLREGEDGGMGTRFSSTALKRKEVMVQNEAAERNNSNFAACPRTTQR</sequence>
<dbReference type="AlphaFoldDB" id="A0A3L8SRJ0"/>
<evidence type="ECO:0000313" key="3">
    <source>
        <dbReference type="Proteomes" id="UP000276834"/>
    </source>
</evidence>
<feature type="compositionally biased region" description="Polar residues" evidence="1">
    <location>
        <begin position="1"/>
        <end position="14"/>
    </location>
</feature>
<keyword evidence="3" id="KW-1185">Reference proteome</keyword>
<feature type="compositionally biased region" description="Basic and acidic residues" evidence="1">
    <location>
        <begin position="26"/>
        <end position="54"/>
    </location>
</feature>
<organism evidence="2 3">
    <name type="scientific">Chloebia gouldiae</name>
    <name type="common">Gouldian finch</name>
    <name type="synonym">Erythrura gouldiae</name>
    <dbReference type="NCBI Taxonomy" id="44316"/>
    <lineage>
        <taxon>Eukaryota</taxon>
        <taxon>Metazoa</taxon>
        <taxon>Chordata</taxon>
        <taxon>Craniata</taxon>
        <taxon>Vertebrata</taxon>
        <taxon>Euteleostomi</taxon>
        <taxon>Archelosauria</taxon>
        <taxon>Archosauria</taxon>
        <taxon>Dinosauria</taxon>
        <taxon>Saurischia</taxon>
        <taxon>Theropoda</taxon>
        <taxon>Coelurosauria</taxon>
        <taxon>Aves</taxon>
        <taxon>Neognathae</taxon>
        <taxon>Neoaves</taxon>
        <taxon>Telluraves</taxon>
        <taxon>Australaves</taxon>
        <taxon>Passeriformes</taxon>
        <taxon>Passeroidea</taxon>
        <taxon>Passeridae</taxon>
        <taxon>Chloebia</taxon>
    </lineage>
</organism>
<dbReference type="EMBL" id="QUSF01000008">
    <property type="protein sequence ID" value="RLW07043.1"/>
    <property type="molecule type" value="Genomic_DNA"/>
</dbReference>
<proteinExistence type="predicted"/>
<dbReference type="Proteomes" id="UP000276834">
    <property type="component" value="Unassembled WGS sequence"/>
</dbReference>
<reference evidence="2 3" key="1">
    <citation type="journal article" date="2018" name="Proc. R. Soc. B">
        <title>A non-coding region near Follistatin controls head colour polymorphism in the Gouldian finch.</title>
        <authorList>
            <person name="Toomey M.B."/>
            <person name="Marques C.I."/>
            <person name="Andrade P."/>
            <person name="Araujo P.M."/>
            <person name="Sabatino S."/>
            <person name="Gazda M.A."/>
            <person name="Afonso S."/>
            <person name="Lopes R.J."/>
            <person name="Corbo J.C."/>
            <person name="Carneiro M."/>
        </authorList>
    </citation>
    <scope>NUCLEOTIDE SEQUENCE [LARGE SCALE GENOMIC DNA]</scope>
    <source>
        <strain evidence="2">Red01</strain>
        <tissue evidence="2">Muscle</tissue>
    </source>
</reference>
<name>A0A3L8SRJ0_CHLGU</name>
<feature type="region of interest" description="Disordered" evidence="1">
    <location>
        <begin position="1"/>
        <end position="54"/>
    </location>
</feature>